<dbReference type="InterPro" id="IPR009614">
    <property type="entry name" value="YoeB_toxin"/>
</dbReference>
<proteinExistence type="inferred from homology"/>
<evidence type="ECO:0000256" key="6">
    <source>
        <dbReference type="ARBA" id="ARBA00030388"/>
    </source>
</evidence>
<comment type="similarity">
    <text evidence="1">Belongs to the YoeB family.</text>
</comment>
<dbReference type="Gene3D" id="3.30.2310.20">
    <property type="entry name" value="RelE-like"/>
    <property type="match status" value="1"/>
</dbReference>
<keyword evidence="3" id="KW-0540">Nuclease</keyword>
<accession>A0ABY4XMD9</accession>
<dbReference type="SUPFAM" id="SSF143011">
    <property type="entry name" value="RelE-like"/>
    <property type="match status" value="1"/>
</dbReference>
<organism evidence="7 8">
    <name type="scientific">Dyadobacter chenhuakuii</name>
    <dbReference type="NCBI Taxonomy" id="2909339"/>
    <lineage>
        <taxon>Bacteria</taxon>
        <taxon>Pseudomonadati</taxon>
        <taxon>Bacteroidota</taxon>
        <taxon>Cytophagia</taxon>
        <taxon>Cytophagales</taxon>
        <taxon>Spirosomataceae</taxon>
        <taxon>Dyadobacter</taxon>
    </lineage>
</organism>
<reference evidence="7" key="1">
    <citation type="submission" date="2022-06" db="EMBL/GenBank/DDBJ databases">
        <title>Novel species in genus Dyadobacter.</title>
        <authorList>
            <person name="Ma C."/>
        </authorList>
    </citation>
    <scope>NUCLEOTIDE SEQUENCE</scope>
    <source>
        <strain evidence="7">CY22</strain>
    </source>
</reference>
<evidence type="ECO:0000256" key="2">
    <source>
        <dbReference type="ARBA" id="ARBA00022649"/>
    </source>
</evidence>
<evidence type="ECO:0000256" key="3">
    <source>
        <dbReference type="ARBA" id="ARBA00022722"/>
    </source>
</evidence>
<dbReference type="NCBIfam" id="TIGR02116">
    <property type="entry name" value="toxin_Txe_YoeB"/>
    <property type="match status" value="1"/>
</dbReference>
<keyword evidence="2" id="KW-1277">Toxin-antitoxin system</keyword>
<name>A0ABY4XMD9_9BACT</name>
<dbReference type="Pfam" id="PF06769">
    <property type="entry name" value="YoeB_toxin"/>
    <property type="match status" value="1"/>
</dbReference>
<evidence type="ECO:0000313" key="7">
    <source>
        <dbReference type="EMBL" id="USJ31597.1"/>
    </source>
</evidence>
<dbReference type="PANTHER" id="PTHR38039:SF1">
    <property type="entry name" value="TOXIN YOEB"/>
    <property type="match status" value="1"/>
</dbReference>
<dbReference type="EMBL" id="CP098805">
    <property type="protein sequence ID" value="USJ31597.1"/>
    <property type="molecule type" value="Genomic_DNA"/>
</dbReference>
<dbReference type="RefSeq" id="WP_235165038.1">
    <property type="nucleotide sequence ID" value="NZ_CP098805.1"/>
</dbReference>
<sequence length="95" mass="10932">MGRYSVTFSDRAKKDLSFLHKSGGKSLVKRIERIFEELGEDPYSGIGKPEQLKNNLSGLWSRRIDKKHRLSEKTAGLRLATKSSRMFLCRLRFAT</sequence>
<dbReference type="PANTHER" id="PTHR38039">
    <property type="entry name" value="TOXIN YOEB"/>
    <property type="match status" value="1"/>
</dbReference>
<gene>
    <name evidence="7" type="ORF">NFI80_02410</name>
</gene>
<evidence type="ECO:0000313" key="8">
    <source>
        <dbReference type="Proteomes" id="UP001055420"/>
    </source>
</evidence>
<protein>
    <recommendedName>
        <fullName evidence="6">Putative mRNA interferase YoeB</fullName>
    </recommendedName>
</protein>
<keyword evidence="8" id="KW-1185">Reference proteome</keyword>
<evidence type="ECO:0000256" key="4">
    <source>
        <dbReference type="ARBA" id="ARBA00022759"/>
    </source>
</evidence>
<dbReference type="InterPro" id="IPR035093">
    <property type="entry name" value="RelE/ParE_toxin_dom_sf"/>
</dbReference>
<evidence type="ECO:0000256" key="5">
    <source>
        <dbReference type="ARBA" id="ARBA00022801"/>
    </source>
</evidence>
<keyword evidence="4" id="KW-0255">Endonuclease</keyword>
<keyword evidence="5" id="KW-0378">Hydrolase</keyword>
<dbReference type="Proteomes" id="UP001055420">
    <property type="component" value="Chromosome"/>
</dbReference>
<evidence type="ECO:0000256" key="1">
    <source>
        <dbReference type="ARBA" id="ARBA00008172"/>
    </source>
</evidence>